<dbReference type="OrthoDB" id="1912904at2"/>
<evidence type="ECO:0000313" key="2">
    <source>
        <dbReference type="EMBL" id="TGY44349.1"/>
    </source>
</evidence>
<evidence type="ECO:0000313" key="3">
    <source>
        <dbReference type="Proteomes" id="UP000306888"/>
    </source>
</evidence>
<reference evidence="2 3" key="1">
    <citation type="submission" date="2019-04" db="EMBL/GenBank/DDBJ databases">
        <title>Microbes associate with the intestines of laboratory mice.</title>
        <authorList>
            <person name="Navarre W."/>
            <person name="Wong E."/>
            <person name="Huang K."/>
            <person name="Tropini C."/>
            <person name="Ng K."/>
            <person name="Yu B."/>
        </authorList>
    </citation>
    <scope>NUCLEOTIDE SEQUENCE [LARGE SCALE GENOMIC DNA]</scope>
    <source>
        <strain evidence="2 3">NM50_B9-20</strain>
    </source>
</reference>
<comment type="caution">
    <text evidence="2">The sequence shown here is derived from an EMBL/GenBank/DDBJ whole genome shotgun (WGS) entry which is preliminary data.</text>
</comment>
<dbReference type="Proteomes" id="UP000306888">
    <property type="component" value="Unassembled WGS sequence"/>
</dbReference>
<proteinExistence type="predicted"/>
<organism evidence="2 3">
    <name type="scientific">Clostridium sartagoforme</name>
    <dbReference type="NCBI Taxonomy" id="84031"/>
    <lineage>
        <taxon>Bacteria</taxon>
        <taxon>Bacillati</taxon>
        <taxon>Bacillota</taxon>
        <taxon>Clostridia</taxon>
        <taxon>Eubacteriales</taxon>
        <taxon>Clostridiaceae</taxon>
        <taxon>Clostridium</taxon>
    </lineage>
</organism>
<evidence type="ECO:0000256" key="1">
    <source>
        <dbReference type="SAM" id="Coils"/>
    </source>
</evidence>
<dbReference type="NCBIfam" id="NF045650">
    <property type="entry name" value="CD1247_Nterm"/>
    <property type="match status" value="1"/>
</dbReference>
<sequence length="122" mass="14140">MNDLKSKIELLKKEVSSIEYDKNKEVFDGILSLIDILSEEVRALSDRQESLEENLEYIDEDIIGLQDELFEEVSIEDLMEMEEEYVEIKCNNCQKPLFIEGDTINNSSIIPCPFCNKNAIEK</sequence>
<protein>
    <recommendedName>
        <fullName evidence="4">Zinc ribbon domain-containing protein</fullName>
    </recommendedName>
</protein>
<keyword evidence="1" id="KW-0175">Coiled coil</keyword>
<name>A0A4S2DPL8_9CLOT</name>
<accession>A0A4S2DPL8</accession>
<gene>
    <name evidence="2" type="ORF">E5347_05935</name>
</gene>
<dbReference type="InterPro" id="IPR054688">
    <property type="entry name" value="CD1247_N"/>
</dbReference>
<dbReference type="RefSeq" id="WP_136005475.1">
    <property type="nucleotide sequence ID" value="NZ_SRYR01000001.1"/>
</dbReference>
<dbReference type="EMBL" id="SRYR01000001">
    <property type="protein sequence ID" value="TGY44349.1"/>
    <property type="molecule type" value="Genomic_DNA"/>
</dbReference>
<feature type="coiled-coil region" evidence="1">
    <location>
        <begin position="1"/>
        <end position="68"/>
    </location>
</feature>
<keyword evidence="3" id="KW-1185">Reference proteome</keyword>
<dbReference type="AlphaFoldDB" id="A0A4S2DPL8"/>
<evidence type="ECO:0008006" key="4">
    <source>
        <dbReference type="Google" id="ProtNLM"/>
    </source>
</evidence>